<dbReference type="InterPro" id="IPR017517">
    <property type="entry name" value="Maleyloyr_isom"/>
</dbReference>
<accession>A0ABR4YQT2</accession>
<organism evidence="2 3">
    <name type="scientific">Mycolicibacterium setense</name>
    <dbReference type="NCBI Taxonomy" id="431269"/>
    <lineage>
        <taxon>Bacteria</taxon>
        <taxon>Bacillati</taxon>
        <taxon>Actinomycetota</taxon>
        <taxon>Actinomycetes</taxon>
        <taxon>Mycobacteriales</taxon>
        <taxon>Mycobacteriaceae</taxon>
        <taxon>Mycolicibacterium</taxon>
    </lineage>
</organism>
<comment type="caution">
    <text evidence="2">The sequence shown here is derived from an EMBL/GenBank/DDBJ whole genome shotgun (WGS) entry which is preliminary data.</text>
</comment>
<evidence type="ECO:0000313" key="2">
    <source>
        <dbReference type="EMBL" id="KHO22436.1"/>
    </source>
</evidence>
<dbReference type="Gene3D" id="1.20.120.450">
    <property type="entry name" value="dinb family like domain"/>
    <property type="match status" value="1"/>
</dbReference>
<reference evidence="2 3" key="1">
    <citation type="submission" date="2014-11" db="EMBL/GenBank/DDBJ databases">
        <title>Mycobacterium setense Manresensis Genome.</title>
        <authorList>
            <person name="Rech G."/>
            <person name="Sumoy L."/>
        </authorList>
    </citation>
    <scope>NUCLEOTIDE SEQUENCE [LARGE SCALE GENOMIC DNA]</scope>
    <source>
        <strain evidence="2 3">Manresensis</strain>
    </source>
</reference>
<keyword evidence="3" id="KW-1185">Reference proteome</keyword>
<feature type="domain" description="Mycothiol-dependent maleylpyruvate isomerase metal-binding" evidence="1">
    <location>
        <begin position="7"/>
        <end position="93"/>
    </location>
</feature>
<dbReference type="NCBIfam" id="TIGR03083">
    <property type="entry name" value="maleylpyruvate isomerase family mycothiol-dependent enzyme"/>
    <property type="match status" value="1"/>
</dbReference>
<sequence length="216" mass="23487">MSARDLLRANDTRFAEVAATLSEDEWASPSLCAQWTNHEVLAHLVVGYSCGFGAFTAEMLRRRGFDPANTALAQSRAAGRSPDDLLDDFATLTDQPSGLGRYFPRRLLVGDHVTHELDILCALGRDPQIPADVLIAVLNTQVAIPNPFVPAYRNSRGLRLVATDVDWAHGEHGPRVEGRAAELVSVLGNRAKMLPRLRGEGVAQLAARVLSRRTVG</sequence>
<gene>
    <name evidence="2" type="ORF">QQ44_19145</name>
</gene>
<protein>
    <recommendedName>
        <fullName evidence="1">Mycothiol-dependent maleylpyruvate isomerase metal-binding domain-containing protein</fullName>
    </recommendedName>
</protein>
<proteinExistence type="predicted"/>
<dbReference type="InterPro" id="IPR024344">
    <property type="entry name" value="MDMPI_metal-binding"/>
</dbReference>
<dbReference type="Pfam" id="PF11716">
    <property type="entry name" value="MDMPI_N"/>
    <property type="match status" value="1"/>
</dbReference>
<name>A0ABR4YQT2_9MYCO</name>
<evidence type="ECO:0000313" key="3">
    <source>
        <dbReference type="Proteomes" id="UP000031004"/>
    </source>
</evidence>
<dbReference type="Proteomes" id="UP000031004">
    <property type="component" value="Unassembled WGS sequence"/>
</dbReference>
<dbReference type="RefSeq" id="WP_039323460.1">
    <property type="nucleotide sequence ID" value="NZ_JTLZ01000009.1"/>
</dbReference>
<evidence type="ECO:0000259" key="1">
    <source>
        <dbReference type="Pfam" id="PF11716"/>
    </source>
</evidence>
<dbReference type="EMBL" id="JTLZ01000009">
    <property type="protein sequence ID" value="KHO22436.1"/>
    <property type="molecule type" value="Genomic_DNA"/>
</dbReference>
<dbReference type="InterPro" id="IPR034660">
    <property type="entry name" value="DinB/YfiT-like"/>
</dbReference>
<dbReference type="SUPFAM" id="SSF109854">
    <property type="entry name" value="DinB/YfiT-like putative metalloenzymes"/>
    <property type="match status" value="1"/>
</dbReference>